<evidence type="ECO:0000256" key="7">
    <source>
        <dbReference type="SAM" id="MobiDB-lite"/>
    </source>
</evidence>
<dbReference type="Pfam" id="PF03134">
    <property type="entry name" value="TB2_DP1_HVA22"/>
    <property type="match status" value="1"/>
</dbReference>
<comment type="similarity">
    <text evidence="2 6">Belongs to the DP1 family.</text>
</comment>
<comment type="caution">
    <text evidence="8">The sequence shown here is derived from an EMBL/GenBank/DDBJ whole genome shotgun (WGS) entry which is preliminary data.</text>
</comment>
<name>A0A4R0RAP7_9APHY</name>
<dbReference type="EMBL" id="RWJN01000204">
    <property type="protein sequence ID" value="TCD64991.1"/>
    <property type="molecule type" value="Genomic_DNA"/>
</dbReference>
<evidence type="ECO:0000256" key="3">
    <source>
        <dbReference type="ARBA" id="ARBA00022692"/>
    </source>
</evidence>
<keyword evidence="3 6" id="KW-0812">Transmembrane</keyword>
<accession>A0A4R0RAP7</accession>
<dbReference type="PANTHER" id="PTHR12300">
    <property type="entry name" value="HVA22-LIKE PROTEINS"/>
    <property type="match status" value="1"/>
</dbReference>
<feature type="region of interest" description="Disordered" evidence="7">
    <location>
        <begin position="206"/>
        <end position="337"/>
    </location>
</feature>
<evidence type="ECO:0000313" key="8">
    <source>
        <dbReference type="EMBL" id="TCD64991.1"/>
    </source>
</evidence>
<dbReference type="InterPro" id="IPR004345">
    <property type="entry name" value="TB2_DP1_HVA22"/>
</dbReference>
<dbReference type="PANTHER" id="PTHR12300:SF161">
    <property type="entry name" value="RECEPTOR EXPRESSION-ENHANCING PROTEIN"/>
    <property type="match status" value="1"/>
</dbReference>
<evidence type="ECO:0000256" key="1">
    <source>
        <dbReference type="ARBA" id="ARBA00004141"/>
    </source>
</evidence>
<evidence type="ECO:0000313" key="9">
    <source>
        <dbReference type="Proteomes" id="UP000292702"/>
    </source>
</evidence>
<reference evidence="8 9" key="1">
    <citation type="submission" date="2018-11" db="EMBL/GenBank/DDBJ databases">
        <title>Genome assembly of Steccherinum ochraceum LE-BIN_3174, the white-rot fungus of the Steccherinaceae family (The Residual Polyporoid clade, Polyporales, Basidiomycota).</title>
        <authorList>
            <person name="Fedorova T.V."/>
            <person name="Glazunova O.A."/>
            <person name="Landesman E.O."/>
            <person name="Moiseenko K.V."/>
            <person name="Psurtseva N.V."/>
            <person name="Savinova O.S."/>
            <person name="Shakhova N.V."/>
            <person name="Tyazhelova T.V."/>
            <person name="Vasina D.V."/>
        </authorList>
    </citation>
    <scope>NUCLEOTIDE SEQUENCE [LARGE SCALE GENOMIC DNA]</scope>
    <source>
        <strain evidence="8 9">LE-BIN_3174</strain>
    </source>
</reference>
<evidence type="ECO:0000256" key="5">
    <source>
        <dbReference type="ARBA" id="ARBA00023136"/>
    </source>
</evidence>
<evidence type="ECO:0000256" key="2">
    <source>
        <dbReference type="ARBA" id="ARBA00008573"/>
    </source>
</evidence>
<protein>
    <recommendedName>
        <fullName evidence="6">Protein YOP1</fullName>
    </recommendedName>
</protein>
<feature type="compositionally biased region" description="Low complexity" evidence="7">
    <location>
        <begin position="268"/>
        <end position="279"/>
    </location>
</feature>
<keyword evidence="5 6" id="KW-0472">Membrane</keyword>
<evidence type="ECO:0000256" key="4">
    <source>
        <dbReference type="ARBA" id="ARBA00022989"/>
    </source>
</evidence>
<evidence type="ECO:0000256" key="6">
    <source>
        <dbReference type="RuleBase" id="RU362006"/>
    </source>
</evidence>
<proteinExistence type="inferred from homology"/>
<feature type="compositionally biased region" description="Acidic residues" evidence="7">
    <location>
        <begin position="290"/>
        <end position="299"/>
    </location>
</feature>
<dbReference type="OrthoDB" id="434647at2759"/>
<keyword evidence="9" id="KW-1185">Reference proteome</keyword>
<dbReference type="Proteomes" id="UP000292702">
    <property type="component" value="Unassembled WGS sequence"/>
</dbReference>
<organism evidence="8 9">
    <name type="scientific">Steccherinum ochraceum</name>
    <dbReference type="NCBI Taxonomy" id="92696"/>
    <lineage>
        <taxon>Eukaryota</taxon>
        <taxon>Fungi</taxon>
        <taxon>Dikarya</taxon>
        <taxon>Basidiomycota</taxon>
        <taxon>Agaricomycotina</taxon>
        <taxon>Agaricomycetes</taxon>
        <taxon>Polyporales</taxon>
        <taxon>Steccherinaceae</taxon>
        <taxon>Steccherinum</taxon>
    </lineage>
</organism>
<feature type="transmembrane region" description="Helical" evidence="6">
    <location>
        <begin position="41"/>
        <end position="61"/>
    </location>
</feature>
<keyword evidence="4 6" id="KW-1133">Transmembrane helix</keyword>
<comment type="caution">
    <text evidence="6">Lacks conserved residue(s) required for the propagation of feature annotation.</text>
</comment>
<sequence length="337" mass="36396">MLLSFVFRVLSAVVAFLYPGYASYKTLSQRPASEIELERWLMYWSVLGCLVAVEYVAEWVISWIPFYYLMKTLFLFYLALPQTNGASFLYKTQVEPFFSAHEHEIDSALVQLKSHVYNYLQELLRSMWGHVASTLGQMPNQSQPANALDEGGLTGEAAVNAGAPPSLGDPVSGPAQLAQTFWRSYGPSFVASGAALFHQAQNAAAASAARQQTTPPGPSRANSSQSVQERRRQLEAELASLSEPSVQPYDVGSPSSSPVLIPAANNPSRVSSSSSLRGRSGSGNGRSTFEEVEVPSDMEGEGHAVPASPGEAKKASWFGWGGATTSGRGNYERVKTD</sequence>
<comment type="subcellular location">
    <subcellularLocation>
        <location evidence="1 6">Membrane</location>
        <topology evidence="1 6">Multi-pass membrane protein</topology>
    </subcellularLocation>
</comment>
<gene>
    <name evidence="8" type="ORF">EIP91_003358</name>
</gene>
<dbReference type="GO" id="GO:0016020">
    <property type="term" value="C:membrane"/>
    <property type="evidence" value="ECO:0007669"/>
    <property type="project" value="UniProtKB-SubCell"/>
</dbReference>
<dbReference type="AlphaFoldDB" id="A0A4R0RAP7"/>